<name>A0A1Y2J1A6_TRAC3</name>
<gene>
    <name evidence="1" type="ORF">PYCCODRAFT_580248</name>
</gene>
<dbReference type="EMBL" id="KZ084088">
    <property type="protein sequence ID" value="OSD07176.1"/>
    <property type="molecule type" value="Genomic_DNA"/>
</dbReference>
<reference evidence="1 2" key="1">
    <citation type="journal article" date="2015" name="Biotechnol. Biofuels">
        <title>Enhanced degradation of softwood versus hardwood by the white-rot fungus Pycnoporus coccineus.</title>
        <authorList>
            <person name="Couturier M."/>
            <person name="Navarro D."/>
            <person name="Chevret D."/>
            <person name="Henrissat B."/>
            <person name="Piumi F."/>
            <person name="Ruiz-Duenas F.J."/>
            <person name="Martinez A.T."/>
            <person name="Grigoriev I.V."/>
            <person name="Riley R."/>
            <person name="Lipzen A."/>
            <person name="Berrin J.G."/>
            <person name="Master E.R."/>
            <person name="Rosso M.N."/>
        </authorList>
    </citation>
    <scope>NUCLEOTIDE SEQUENCE [LARGE SCALE GENOMIC DNA]</scope>
    <source>
        <strain evidence="1 2">BRFM310</strain>
    </source>
</reference>
<protein>
    <submittedName>
        <fullName evidence="1">Uncharacterized protein</fullName>
    </submittedName>
</protein>
<keyword evidence="2" id="KW-1185">Reference proteome</keyword>
<dbReference type="AlphaFoldDB" id="A0A1Y2J1A6"/>
<organism evidence="1 2">
    <name type="scientific">Trametes coccinea (strain BRFM310)</name>
    <name type="common">Pycnoporus coccineus</name>
    <dbReference type="NCBI Taxonomy" id="1353009"/>
    <lineage>
        <taxon>Eukaryota</taxon>
        <taxon>Fungi</taxon>
        <taxon>Dikarya</taxon>
        <taxon>Basidiomycota</taxon>
        <taxon>Agaricomycotina</taxon>
        <taxon>Agaricomycetes</taxon>
        <taxon>Polyporales</taxon>
        <taxon>Polyporaceae</taxon>
        <taxon>Trametes</taxon>
    </lineage>
</organism>
<accession>A0A1Y2J1A6</accession>
<sequence>MFDYLAMLCLCAIVGAFATLFLPFFIRISRSLASPSISPLRHYRRLTQACHCYNSNSNSNIPDTDYWYIHQSPFSLSSSRFAWPLSPTGAWARPHTVPLLVWICSMSLSHMHYVPHACMSHHCIFQLPQKNRVCFFSSPSTGRMFEREIQHDSTAPHDWRL</sequence>
<dbReference type="OrthoDB" id="10499718at2759"/>
<evidence type="ECO:0000313" key="2">
    <source>
        <dbReference type="Proteomes" id="UP000193067"/>
    </source>
</evidence>
<proteinExistence type="predicted"/>
<dbReference type="Proteomes" id="UP000193067">
    <property type="component" value="Unassembled WGS sequence"/>
</dbReference>
<evidence type="ECO:0000313" key="1">
    <source>
        <dbReference type="EMBL" id="OSD07176.1"/>
    </source>
</evidence>